<comment type="subcellular location">
    <subcellularLocation>
        <location evidence="1">Cell outer membrane</location>
        <topology evidence="1">Multi-pass membrane protein</topology>
    </subcellularLocation>
</comment>
<protein>
    <submittedName>
        <fullName evidence="3">SusC/RagA family TonB-linked outer membrane protein</fullName>
    </submittedName>
</protein>
<dbReference type="InterPro" id="IPR039426">
    <property type="entry name" value="TonB-dep_rcpt-like"/>
</dbReference>
<keyword evidence="1" id="KW-0812">Transmembrane</keyword>
<comment type="similarity">
    <text evidence="1">Belongs to the TonB-dependent receptor family.</text>
</comment>
<dbReference type="Gene3D" id="2.60.40.1120">
    <property type="entry name" value="Carboxypeptidase-like, regulatory domain"/>
    <property type="match status" value="1"/>
</dbReference>
<reference evidence="3 4" key="1">
    <citation type="submission" date="2019-11" db="EMBL/GenBank/DDBJ databases">
        <authorList>
            <person name="Cheng Q."/>
            <person name="Yang Z."/>
        </authorList>
    </citation>
    <scope>NUCLEOTIDE SEQUENCE [LARGE SCALE GENOMIC DNA]</scope>
    <source>
        <strain evidence="3 4">HX-22-1</strain>
    </source>
</reference>
<name>A0A7K0FRW0_9SPHI</name>
<dbReference type="AlphaFoldDB" id="A0A7K0FRW0"/>
<dbReference type="SUPFAM" id="SSF56935">
    <property type="entry name" value="Porins"/>
    <property type="match status" value="1"/>
</dbReference>
<dbReference type="PROSITE" id="PS52016">
    <property type="entry name" value="TONB_DEPENDENT_REC_3"/>
    <property type="match status" value="1"/>
</dbReference>
<evidence type="ECO:0000313" key="3">
    <source>
        <dbReference type="EMBL" id="MRX48492.1"/>
    </source>
</evidence>
<proteinExistence type="inferred from homology"/>
<evidence type="ECO:0000256" key="1">
    <source>
        <dbReference type="PROSITE-ProRule" id="PRU01360"/>
    </source>
</evidence>
<dbReference type="Gene3D" id="2.170.130.10">
    <property type="entry name" value="TonB-dependent receptor, plug domain"/>
    <property type="match status" value="1"/>
</dbReference>
<dbReference type="InterPro" id="IPR037066">
    <property type="entry name" value="Plug_dom_sf"/>
</dbReference>
<accession>A0A7K0FRW0</accession>
<evidence type="ECO:0000259" key="2">
    <source>
        <dbReference type="Pfam" id="PF07715"/>
    </source>
</evidence>
<dbReference type="InterPro" id="IPR023996">
    <property type="entry name" value="TonB-dep_OMP_SusC/RagA"/>
</dbReference>
<dbReference type="InterPro" id="IPR023997">
    <property type="entry name" value="TonB-dep_OMP_SusC/RagA_CS"/>
</dbReference>
<dbReference type="SUPFAM" id="SSF49464">
    <property type="entry name" value="Carboxypeptidase regulatory domain-like"/>
    <property type="match status" value="1"/>
</dbReference>
<keyword evidence="1" id="KW-0472">Membrane</keyword>
<dbReference type="Proteomes" id="UP000462931">
    <property type="component" value="Unassembled WGS sequence"/>
</dbReference>
<dbReference type="InterPro" id="IPR008969">
    <property type="entry name" value="CarboxyPept-like_regulatory"/>
</dbReference>
<dbReference type="EMBL" id="WKJI01000004">
    <property type="protein sequence ID" value="MRX48492.1"/>
    <property type="molecule type" value="Genomic_DNA"/>
</dbReference>
<dbReference type="Pfam" id="PF13715">
    <property type="entry name" value="CarbopepD_reg_2"/>
    <property type="match status" value="1"/>
</dbReference>
<keyword evidence="4" id="KW-1185">Reference proteome</keyword>
<gene>
    <name evidence="3" type="ORF">GJJ64_14960</name>
</gene>
<dbReference type="NCBIfam" id="TIGR04057">
    <property type="entry name" value="SusC_RagA_signa"/>
    <property type="match status" value="1"/>
</dbReference>
<dbReference type="FunFam" id="2.170.130.10:FF:000003">
    <property type="entry name" value="SusC/RagA family TonB-linked outer membrane protein"/>
    <property type="match status" value="1"/>
</dbReference>
<dbReference type="Pfam" id="PF07715">
    <property type="entry name" value="Plug"/>
    <property type="match status" value="1"/>
</dbReference>
<dbReference type="InterPro" id="IPR012910">
    <property type="entry name" value="Plug_dom"/>
</dbReference>
<feature type="domain" description="TonB-dependent receptor plug" evidence="2">
    <location>
        <begin position="139"/>
        <end position="244"/>
    </location>
</feature>
<dbReference type="GO" id="GO:0009279">
    <property type="term" value="C:cell outer membrane"/>
    <property type="evidence" value="ECO:0007669"/>
    <property type="project" value="UniProtKB-SubCell"/>
</dbReference>
<organism evidence="3 4">
    <name type="scientific">Pedobacter puniceum</name>
    <dbReference type="NCBI Taxonomy" id="2666136"/>
    <lineage>
        <taxon>Bacteria</taxon>
        <taxon>Pseudomonadati</taxon>
        <taxon>Bacteroidota</taxon>
        <taxon>Sphingobacteriia</taxon>
        <taxon>Sphingobacteriales</taxon>
        <taxon>Sphingobacteriaceae</taxon>
        <taxon>Pedobacter</taxon>
    </lineage>
</organism>
<keyword evidence="1" id="KW-0998">Cell outer membrane</keyword>
<evidence type="ECO:0000313" key="4">
    <source>
        <dbReference type="Proteomes" id="UP000462931"/>
    </source>
</evidence>
<keyword evidence="1" id="KW-0813">Transport</keyword>
<sequence>MKRNFTLRNVPFEKESCPQWLLKFLKSTSLALILLNLLTFSALAQTRQVTGTVVDDNGEPLIGVGVQVKNSSIATQTNVEGKFSIRVAEPNAVLVFTYVGYNRKEVTATSNTINVTLLTDVKALDDVVVIGYGTQSKPTITGAISSISGKEILRAPVSNIANALAGRATGITATQRSGEPGRDVANIFIRGLATINSANARPLILVDGVERELATIDPYTIESLNILKDASATAVFGVRGANGVIIITTKTGSVGKPQFSFSSNLAMQNPIRLPEMLNSYDFATLRNEAGVNEGLPPIFSAYDLERYQKGDDPYFHPDVDWMEYMLKDYSPQQQYNLNVSGGFQDAKYFVSLGYLNQDGAYELGDIFNEFSANPNFKRYNIRTNFDFNVTKKLTLSIKAGTDLTNSNYSRSSTSDIFGTILSASPVMSPVLYDGKVIRNVRGVAGAFQVSNTPLFQMLTQGFNTNFSSNLNTNIGLKYNLDAVTKGLSVRAMGAYDNFYAQTASRSKQIPLWDLDYNPNAQNFQDSIVPVATINQFEGPVSFIGESFTKFRRIYGELAIDYNRSFDGGHSVSALALGTIERSYNGRNNSLPNTFIQLPYNYLGVVGRITYNYKTKYLAEFNMGYNGSENFARGRQFGFFPAGSLGYILSEESFIPKNNYLTYVKLRGSLGKVGNDKAGEPWDNRFLFIPSAFVPGPTYFFGQNRNGVSGFREGTIGNPDVTWETAVKLNLGADLKFFKDKLSITGEYFTESRSGILLRLNNIPVTFGPTGLVAPLNVGQVENKGFEFELGYDDKIGKDFTYSIKGNYSFARNKILYQDEIPQQFPNLVFTGGRLGQMKGLQANGIYNTVEEIQNDGLTSTYVNQAFGIRPGDIRYVDQPTVDTDGDGIFDSGDGIIDFNDFVNIGNPNIPEVTYGLNIGLKYKGFELNTLFQGASNVSTYLTGEAAWPFMAGTKTAFENAKERWTPERYANGEKITQPRLTSNPGGNQHNYITSSFWMQDASYLRLKNVEIAYTFNPQLIKKIGLKYARVFVNGQNLLTFSKMKYFDPEIANSNGAVYPMVRVFNLGTNIQF</sequence>
<comment type="caution">
    <text evidence="3">The sequence shown here is derived from an EMBL/GenBank/DDBJ whole genome shotgun (WGS) entry which is preliminary data.</text>
</comment>
<dbReference type="NCBIfam" id="TIGR04056">
    <property type="entry name" value="OMP_RagA_SusC"/>
    <property type="match status" value="1"/>
</dbReference>
<keyword evidence="1" id="KW-1134">Transmembrane beta strand</keyword>
<dbReference type="RefSeq" id="WP_154288562.1">
    <property type="nucleotide sequence ID" value="NZ_WKJI01000004.1"/>
</dbReference>